<accession>A0A9P6CFV0</accession>
<keyword evidence="3" id="KW-1185">Reference proteome</keyword>
<proteinExistence type="predicted"/>
<keyword evidence="1" id="KW-0732">Signal</keyword>
<reference evidence="2" key="1">
    <citation type="submission" date="2020-11" db="EMBL/GenBank/DDBJ databases">
        <authorList>
            <consortium name="DOE Joint Genome Institute"/>
            <person name="Ahrendt S."/>
            <person name="Riley R."/>
            <person name="Andreopoulos W."/>
            <person name="Labutti K."/>
            <person name="Pangilinan J."/>
            <person name="Ruiz-Duenas F.J."/>
            <person name="Barrasa J.M."/>
            <person name="Sanchez-Garcia M."/>
            <person name="Camarero S."/>
            <person name="Miyauchi S."/>
            <person name="Serrano A."/>
            <person name="Linde D."/>
            <person name="Babiker R."/>
            <person name="Drula E."/>
            <person name="Ayuso-Fernandez I."/>
            <person name="Pacheco R."/>
            <person name="Padilla G."/>
            <person name="Ferreira P."/>
            <person name="Barriuso J."/>
            <person name="Kellner H."/>
            <person name="Castanera R."/>
            <person name="Alfaro M."/>
            <person name="Ramirez L."/>
            <person name="Pisabarro A.G."/>
            <person name="Kuo A."/>
            <person name="Tritt A."/>
            <person name="Lipzen A."/>
            <person name="He G."/>
            <person name="Yan M."/>
            <person name="Ng V."/>
            <person name="Cullen D."/>
            <person name="Martin F."/>
            <person name="Rosso M.-N."/>
            <person name="Henrissat B."/>
            <person name="Hibbett D."/>
            <person name="Martinez A.T."/>
            <person name="Grigoriev I.V."/>
        </authorList>
    </citation>
    <scope>NUCLEOTIDE SEQUENCE</scope>
    <source>
        <strain evidence="2">CBS 247.69</strain>
    </source>
</reference>
<feature type="signal peptide" evidence="1">
    <location>
        <begin position="1"/>
        <end position="25"/>
    </location>
</feature>
<evidence type="ECO:0000313" key="2">
    <source>
        <dbReference type="EMBL" id="KAF9464541.1"/>
    </source>
</evidence>
<evidence type="ECO:0000256" key="1">
    <source>
        <dbReference type="SAM" id="SignalP"/>
    </source>
</evidence>
<sequence length="125" mass="14052">MLRDAGFPSFLYCFFLSFFPFPLLALHLQVPTLSGQNDGFVDVNWDKDDGDPQTFFLQLNCHGLPPFRVSGPVPVLNPPKKYFLGDPILSQEEKHPDECSICAFQDPELKKKIICSKSFTSIAIA</sequence>
<organism evidence="2 3">
    <name type="scientific">Collybia nuda</name>
    <dbReference type="NCBI Taxonomy" id="64659"/>
    <lineage>
        <taxon>Eukaryota</taxon>
        <taxon>Fungi</taxon>
        <taxon>Dikarya</taxon>
        <taxon>Basidiomycota</taxon>
        <taxon>Agaricomycotina</taxon>
        <taxon>Agaricomycetes</taxon>
        <taxon>Agaricomycetidae</taxon>
        <taxon>Agaricales</taxon>
        <taxon>Tricholomatineae</taxon>
        <taxon>Clitocybaceae</taxon>
        <taxon>Collybia</taxon>
    </lineage>
</organism>
<dbReference type="Proteomes" id="UP000807353">
    <property type="component" value="Unassembled WGS sequence"/>
</dbReference>
<feature type="chain" id="PRO_5040260714" evidence="1">
    <location>
        <begin position="26"/>
        <end position="125"/>
    </location>
</feature>
<comment type="caution">
    <text evidence="2">The sequence shown here is derived from an EMBL/GenBank/DDBJ whole genome shotgun (WGS) entry which is preliminary data.</text>
</comment>
<gene>
    <name evidence="2" type="ORF">BDZ94DRAFT_1255969</name>
</gene>
<dbReference type="EMBL" id="MU150253">
    <property type="protein sequence ID" value="KAF9464541.1"/>
    <property type="molecule type" value="Genomic_DNA"/>
</dbReference>
<name>A0A9P6CFV0_9AGAR</name>
<dbReference type="AlphaFoldDB" id="A0A9P6CFV0"/>
<evidence type="ECO:0000313" key="3">
    <source>
        <dbReference type="Proteomes" id="UP000807353"/>
    </source>
</evidence>
<protein>
    <submittedName>
        <fullName evidence="2">Uncharacterized protein</fullName>
    </submittedName>
</protein>